<dbReference type="AlphaFoldDB" id="A0AAV7PRK7"/>
<accession>A0AAV7PRK7</accession>
<dbReference type="Proteomes" id="UP001066276">
    <property type="component" value="Chromosome 7"/>
</dbReference>
<keyword evidence="3" id="KW-1185">Reference proteome</keyword>
<gene>
    <name evidence="2" type="ORF">NDU88_009213</name>
</gene>
<feature type="region of interest" description="Disordered" evidence="1">
    <location>
        <begin position="189"/>
        <end position="233"/>
    </location>
</feature>
<reference evidence="2" key="1">
    <citation type="journal article" date="2022" name="bioRxiv">
        <title>Sequencing and chromosome-scale assembly of the giantPleurodeles waltlgenome.</title>
        <authorList>
            <person name="Brown T."/>
            <person name="Elewa A."/>
            <person name="Iarovenko S."/>
            <person name="Subramanian E."/>
            <person name="Araus A.J."/>
            <person name="Petzold A."/>
            <person name="Susuki M."/>
            <person name="Suzuki K.-i.T."/>
            <person name="Hayashi T."/>
            <person name="Toyoda A."/>
            <person name="Oliveira C."/>
            <person name="Osipova E."/>
            <person name="Leigh N.D."/>
            <person name="Simon A."/>
            <person name="Yun M.H."/>
        </authorList>
    </citation>
    <scope>NUCLEOTIDE SEQUENCE</scope>
    <source>
        <strain evidence="2">20211129_DDA</strain>
        <tissue evidence="2">Liver</tissue>
    </source>
</reference>
<proteinExistence type="predicted"/>
<dbReference type="EMBL" id="JANPWB010000011">
    <property type="protein sequence ID" value="KAJ1130868.1"/>
    <property type="molecule type" value="Genomic_DNA"/>
</dbReference>
<evidence type="ECO:0000313" key="2">
    <source>
        <dbReference type="EMBL" id="KAJ1130868.1"/>
    </source>
</evidence>
<protein>
    <submittedName>
        <fullName evidence="2">Uncharacterized protein</fullName>
    </submittedName>
</protein>
<organism evidence="2 3">
    <name type="scientific">Pleurodeles waltl</name>
    <name type="common">Iberian ribbed newt</name>
    <dbReference type="NCBI Taxonomy" id="8319"/>
    <lineage>
        <taxon>Eukaryota</taxon>
        <taxon>Metazoa</taxon>
        <taxon>Chordata</taxon>
        <taxon>Craniata</taxon>
        <taxon>Vertebrata</taxon>
        <taxon>Euteleostomi</taxon>
        <taxon>Amphibia</taxon>
        <taxon>Batrachia</taxon>
        <taxon>Caudata</taxon>
        <taxon>Salamandroidea</taxon>
        <taxon>Salamandridae</taxon>
        <taxon>Pleurodelinae</taxon>
        <taxon>Pleurodeles</taxon>
    </lineage>
</organism>
<feature type="compositionally biased region" description="Polar residues" evidence="1">
    <location>
        <begin position="114"/>
        <end position="125"/>
    </location>
</feature>
<comment type="caution">
    <text evidence="2">The sequence shown here is derived from an EMBL/GenBank/DDBJ whole genome shotgun (WGS) entry which is preliminary data.</text>
</comment>
<feature type="region of interest" description="Disordered" evidence="1">
    <location>
        <begin position="54"/>
        <end position="141"/>
    </location>
</feature>
<evidence type="ECO:0000256" key="1">
    <source>
        <dbReference type="SAM" id="MobiDB-lite"/>
    </source>
</evidence>
<evidence type="ECO:0000313" key="3">
    <source>
        <dbReference type="Proteomes" id="UP001066276"/>
    </source>
</evidence>
<feature type="compositionally biased region" description="Basic residues" evidence="1">
    <location>
        <begin position="76"/>
        <end position="86"/>
    </location>
</feature>
<sequence length="233" mass="24256">MRLESGRARLPVSPGPHHLAARAAQFPGVAPSGLHTSPSSAGSTAYLQPRIGAARPRAGTCPAQQSSLGPIQPWPPHHRQQLRRAPTKGTSSAGTVLLLNGPEQPPPKGHHVSTRAQLGHTQSDAGQARPGPCASQQPAPSAHLSHMLGCLSLLQSSSSFAAAFPRGRLDSRPPLMPHAAPHSAATLLRSPAQAARDPVSAAESWSKAAQPRQAQVRPLAEMFRPSAPSDYAG</sequence>
<name>A0AAV7PRK7_PLEWA</name>